<evidence type="ECO:0000313" key="2">
    <source>
        <dbReference type="Proteomes" id="UP000681414"/>
    </source>
</evidence>
<accession>A0A942TDJ0</accession>
<dbReference type="Pfam" id="PF13671">
    <property type="entry name" value="AAA_33"/>
    <property type="match status" value="1"/>
</dbReference>
<dbReference type="GO" id="GO:0005524">
    <property type="term" value="F:ATP binding"/>
    <property type="evidence" value="ECO:0007669"/>
    <property type="project" value="UniProtKB-KW"/>
</dbReference>
<keyword evidence="1" id="KW-0067">ATP-binding</keyword>
<reference evidence="1 2" key="1">
    <citation type="submission" date="2021-05" db="EMBL/GenBank/DDBJ databases">
        <title>Novel Bacillus species.</title>
        <authorList>
            <person name="Liu G."/>
        </authorList>
    </citation>
    <scope>NUCLEOTIDE SEQUENCE [LARGE SCALE GENOMIC DNA]</scope>
    <source>
        <strain evidence="2">FJAT-49780</strain>
    </source>
</reference>
<dbReference type="RefSeq" id="WP_213125126.1">
    <property type="nucleotide sequence ID" value="NZ_JAGYPG010000002.1"/>
</dbReference>
<gene>
    <name evidence="1" type="ORF">KHA97_12890</name>
</gene>
<dbReference type="EMBL" id="JAGYPG010000002">
    <property type="protein sequence ID" value="MBS4195956.1"/>
    <property type="molecule type" value="Genomic_DNA"/>
</dbReference>
<proteinExistence type="predicted"/>
<sequence>MNRFVINTVGKTHSGKTTFAKALEQQLQNSIVIDQDNHAEFINTYYKSLLPKKGPNAIKSAITQTIVDYAVNNSDFHIILCNSNRSRKARLDLLIHFQHKGFCTILVHFDIPEHVLQARVANSQRSKTIFRTASTFEEVLTRQQAESHKSDLSAPKEGEADYLFVIQNTDEVEFVTSKIVDMAKSLK</sequence>
<dbReference type="SUPFAM" id="SSF52540">
    <property type="entry name" value="P-loop containing nucleoside triphosphate hydrolases"/>
    <property type="match status" value="1"/>
</dbReference>
<name>A0A942TDJ0_9BACI</name>
<dbReference type="AlphaFoldDB" id="A0A942TDJ0"/>
<dbReference type="Gene3D" id="3.40.50.300">
    <property type="entry name" value="P-loop containing nucleotide triphosphate hydrolases"/>
    <property type="match status" value="1"/>
</dbReference>
<organism evidence="1 2">
    <name type="scientific">Lederbergia citri</name>
    <dbReference type="NCBI Taxonomy" id="2833580"/>
    <lineage>
        <taxon>Bacteria</taxon>
        <taxon>Bacillati</taxon>
        <taxon>Bacillota</taxon>
        <taxon>Bacilli</taxon>
        <taxon>Bacillales</taxon>
        <taxon>Bacillaceae</taxon>
        <taxon>Lederbergia</taxon>
    </lineage>
</organism>
<dbReference type="Proteomes" id="UP000681414">
    <property type="component" value="Unassembled WGS sequence"/>
</dbReference>
<dbReference type="InterPro" id="IPR027417">
    <property type="entry name" value="P-loop_NTPase"/>
</dbReference>
<keyword evidence="1" id="KW-0547">Nucleotide-binding</keyword>
<protein>
    <submittedName>
        <fullName evidence="1">ATP-binding protein</fullName>
    </submittedName>
</protein>
<comment type="caution">
    <text evidence="1">The sequence shown here is derived from an EMBL/GenBank/DDBJ whole genome shotgun (WGS) entry which is preliminary data.</text>
</comment>
<keyword evidence="2" id="KW-1185">Reference proteome</keyword>
<evidence type="ECO:0000313" key="1">
    <source>
        <dbReference type="EMBL" id="MBS4195956.1"/>
    </source>
</evidence>